<keyword evidence="4" id="KW-1185">Reference proteome</keyword>
<dbReference type="PANTHER" id="PTHR37507">
    <property type="entry name" value="SPORULATION PROTEIN YDCC"/>
    <property type="match status" value="1"/>
</dbReference>
<feature type="compositionally biased region" description="Low complexity" evidence="1">
    <location>
        <begin position="198"/>
        <end position="209"/>
    </location>
</feature>
<evidence type="ECO:0000256" key="1">
    <source>
        <dbReference type="SAM" id="MobiDB-lite"/>
    </source>
</evidence>
<dbReference type="Proteomes" id="UP000195913">
    <property type="component" value="Unassembled WGS sequence"/>
</dbReference>
<dbReference type="InterPro" id="IPR052944">
    <property type="entry name" value="Sporulation_related"/>
</dbReference>
<keyword evidence="2" id="KW-0732">Signal</keyword>
<dbReference type="InterPro" id="IPR029046">
    <property type="entry name" value="LolA/LolB/LppX"/>
</dbReference>
<feature type="signal peptide" evidence="2">
    <location>
        <begin position="1"/>
        <end position="31"/>
    </location>
</feature>
<evidence type="ECO:0000313" key="3">
    <source>
        <dbReference type="EMBL" id="SJM54488.1"/>
    </source>
</evidence>
<feature type="region of interest" description="Disordered" evidence="1">
    <location>
        <begin position="316"/>
        <end position="369"/>
    </location>
</feature>
<accession>A0A1R4FF16</accession>
<feature type="region of interest" description="Disordered" evidence="1">
    <location>
        <begin position="66"/>
        <end position="120"/>
    </location>
</feature>
<evidence type="ECO:0008006" key="5">
    <source>
        <dbReference type="Google" id="ProtNLM"/>
    </source>
</evidence>
<feature type="chain" id="PRO_5013000792" description="MucB/RseB N-terminal domain-containing protein" evidence="2">
    <location>
        <begin position="32"/>
        <end position="437"/>
    </location>
</feature>
<sequence>MKPAIKKWMPAVAIPAVIAAVAVGANVSASAAPELDTKTPAQVIELMASSHLEAYSGQFGTSTRLGLPALPDAGAPASFGPPAPSTSGDEGKSDSGGKPGASTSAPASGPAGARDSGGSSDAQLAQLLNLVSGTHQARIYVDGADQARLQVLGDMEEQDVILNGTSLWTYDSAEKKAVHMTLPQQPSAAHEGHGAGKSGAAKSGAAESGDVATRTPAELAETFLSAAEASTQVSVKEGSTVAGRAVYNLVLDPKSEKTLVDEVTIGIDAETGVPLAVTVAAVDQDAPAINVAFTSFTPKAPDAARFDFTPPANATVTEKKLPQHGDTSTNWPRHTFGTQHERPAPSDAPRGDRHWPSDGAQDGTDGEGWDTVAIIPADEVPAELKDSAMLNALATEVDGGKLLHTSLVNALITDDGRVVLGAVQLSRLQAVAQAEAR</sequence>
<evidence type="ECO:0000313" key="4">
    <source>
        <dbReference type="Proteomes" id="UP000195913"/>
    </source>
</evidence>
<evidence type="ECO:0000256" key="2">
    <source>
        <dbReference type="SAM" id="SignalP"/>
    </source>
</evidence>
<dbReference type="PANTHER" id="PTHR37507:SF2">
    <property type="entry name" value="SPORULATION PROTEIN YDCC"/>
    <property type="match status" value="1"/>
</dbReference>
<feature type="compositionally biased region" description="Basic and acidic residues" evidence="1">
    <location>
        <begin position="339"/>
        <end position="356"/>
    </location>
</feature>
<feature type="compositionally biased region" description="Low complexity" evidence="1">
    <location>
        <begin position="66"/>
        <end position="78"/>
    </location>
</feature>
<dbReference type="SUPFAM" id="SSF89392">
    <property type="entry name" value="Prokaryotic lipoproteins and lipoprotein localization factors"/>
    <property type="match status" value="1"/>
</dbReference>
<feature type="compositionally biased region" description="Polar residues" evidence="1">
    <location>
        <begin position="325"/>
        <end position="338"/>
    </location>
</feature>
<organism evidence="3 4">
    <name type="scientific">Arthrobacter rhombi</name>
    <dbReference type="NCBI Taxonomy" id="71253"/>
    <lineage>
        <taxon>Bacteria</taxon>
        <taxon>Bacillati</taxon>
        <taxon>Actinomycetota</taxon>
        <taxon>Actinomycetes</taxon>
        <taxon>Micrococcales</taxon>
        <taxon>Micrococcaceae</taxon>
        <taxon>Arthrobacter</taxon>
    </lineage>
</organism>
<gene>
    <name evidence="3" type="ORF">FM101_03640</name>
</gene>
<reference evidence="3 4" key="1">
    <citation type="submission" date="2017-02" db="EMBL/GenBank/DDBJ databases">
        <authorList>
            <person name="Peterson S.W."/>
        </authorList>
    </citation>
    <scope>NUCLEOTIDE SEQUENCE [LARGE SCALE GENOMIC DNA]</scope>
    <source>
        <strain evidence="3 4">B Ar 00.02</strain>
    </source>
</reference>
<dbReference type="RefSeq" id="WP_086995574.1">
    <property type="nucleotide sequence ID" value="NZ_FUHW01000016.1"/>
</dbReference>
<feature type="compositionally biased region" description="Low complexity" evidence="1">
    <location>
        <begin position="100"/>
        <end position="120"/>
    </location>
</feature>
<dbReference type="Gene3D" id="2.50.20.10">
    <property type="entry name" value="Lipoprotein localisation LolA/LolB/LppX"/>
    <property type="match status" value="1"/>
</dbReference>
<protein>
    <recommendedName>
        <fullName evidence="5">MucB/RseB N-terminal domain-containing protein</fullName>
    </recommendedName>
</protein>
<feature type="region of interest" description="Disordered" evidence="1">
    <location>
        <begin position="182"/>
        <end position="213"/>
    </location>
</feature>
<dbReference type="EMBL" id="FUHW01000016">
    <property type="protein sequence ID" value="SJM54488.1"/>
    <property type="molecule type" value="Genomic_DNA"/>
</dbReference>
<dbReference type="AlphaFoldDB" id="A0A1R4FF16"/>
<name>A0A1R4FF16_9MICC</name>
<proteinExistence type="predicted"/>